<name>A0A3N4IWF1_9PEZI</name>
<dbReference type="InterPro" id="IPR036770">
    <property type="entry name" value="Ankyrin_rpt-contain_sf"/>
</dbReference>
<dbReference type="InterPro" id="IPR027417">
    <property type="entry name" value="P-loop_NTPase"/>
</dbReference>
<dbReference type="SUPFAM" id="SSF52540">
    <property type="entry name" value="P-loop containing nucleoside triphosphate hydrolases"/>
    <property type="match status" value="1"/>
</dbReference>
<dbReference type="InterPro" id="IPR002110">
    <property type="entry name" value="Ankyrin_rpt"/>
</dbReference>
<keyword evidence="1" id="KW-0677">Repeat</keyword>
<gene>
    <name evidence="3" type="ORF">L873DRAFT_1848949</name>
</gene>
<dbReference type="SMART" id="SM00248">
    <property type="entry name" value="ANK"/>
    <property type="match status" value="4"/>
</dbReference>
<dbReference type="Proteomes" id="UP000276215">
    <property type="component" value="Unassembled WGS sequence"/>
</dbReference>
<dbReference type="OrthoDB" id="448455at2759"/>
<dbReference type="Pfam" id="PF12796">
    <property type="entry name" value="Ank_2"/>
    <property type="match status" value="1"/>
</dbReference>
<evidence type="ECO:0000259" key="2">
    <source>
        <dbReference type="Pfam" id="PF24883"/>
    </source>
</evidence>
<dbReference type="Pfam" id="PF00023">
    <property type="entry name" value="Ank"/>
    <property type="match status" value="1"/>
</dbReference>
<dbReference type="PANTHER" id="PTHR10039:SF15">
    <property type="entry name" value="NACHT DOMAIN-CONTAINING PROTEIN"/>
    <property type="match status" value="1"/>
</dbReference>
<dbReference type="Gene3D" id="1.25.40.20">
    <property type="entry name" value="Ankyrin repeat-containing domain"/>
    <property type="match status" value="2"/>
</dbReference>
<dbReference type="AlphaFoldDB" id="A0A3N4IWF1"/>
<evidence type="ECO:0000313" key="4">
    <source>
        <dbReference type="Proteomes" id="UP000276215"/>
    </source>
</evidence>
<evidence type="ECO:0000313" key="3">
    <source>
        <dbReference type="EMBL" id="RPA90145.1"/>
    </source>
</evidence>
<organism evidence="3 4">
    <name type="scientific">Choiromyces venosus 120613-1</name>
    <dbReference type="NCBI Taxonomy" id="1336337"/>
    <lineage>
        <taxon>Eukaryota</taxon>
        <taxon>Fungi</taxon>
        <taxon>Dikarya</taxon>
        <taxon>Ascomycota</taxon>
        <taxon>Pezizomycotina</taxon>
        <taxon>Pezizomycetes</taxon>
        <taxon>Pezizales</taxon>
        <taxon>Tuberaceae</taxon>
        <taxon>Choiromyces</taxon>
    </lineage>
</organism>
<sequence>MNQTYSQGSGSGGNVNSYNVNCYNNIIHNTIADDKPQILQWLSPLEPQKRHQQICDNWHDGVGEWIFDRDEIVKWRTEEDGSHPVIFCEGNPGIGKTHLSSLVMDRLQDEAVRSRRNVKVIGLYCDYLDRKEQTVWNLLGALLKQVVCIGDIPEDIRQVFKAAKGYLGGAGVQVISVSPTADDIKRYLTMKLDKDTVHNAMDDRLREDILRIIPQKISEIFLPASLTIETILGETTISKRRKRLDEMTKRQNVGDVYTATLERIKAQMGSKSRLAMDALMWISHSECPLGPDELFDSLSTTVRLVHFTLQEYLHANPTLFHSPHSMIAERTHARMETIESIIPLALKLLNEFGEHISSKLLILHTEFVYTDFPNRLFDEEGSPKGFTGLHGAYYFGVKEIMLALLQFKKWDINATDQSGNTALGWAVAEGHNGVVKMLLERNDLDPNIANLEHQTPLLRAARQRYEPGVKMLLERSDFNPNTADTSGRTPLSWAAEYGWEGVVMMLLNQSDVNPDMADKSGQTPHLWAVGGGRMKL</sequence>
<accession>A0A3N4IWF1</accession>
<dbReference type="Gene3D" id="3.40.50.300">
    <property type="entry name" value="P-loop containing nucleotide triphosphate hydrolases"/>
    <property type="match status" value="1"/>
</dbReference>
<protein>
    <submittedName>
        <fullName evidence="3">Ankyrin</fullName>
    </submittedName>
</protein>
<reference evidence="3 4" key="1">
    <citation type="journal article" date="2018" name="Nat. Ecol. Evol.">
        <title>Pezizomycetes genomes reveal the molecular basis of ectomycorrhizal truffle lifestyle.</title>
        <authorList>
            <person name="Murat C."/>
            <person name="Payen T."/>
            <person name="Noel B."/>
            <person name="Kuo A."/>
            <person name="Morin E."/>
            <person name="Chen J."/>
            <person name="Kohler A."/>
            <person name="Krizsan K."/>
            <person name="Balestrini R."/>
            <person name="Da Silva C."/>
            <person name="Montanini B."/>
            <person name="Hainaut M."/>
            <person name="Levati E."/>
            <person name="Barry K.W."/>
            <person name="Belfiori B."/>
            <person name="Cichocki N."/>
            <person name="Clum A."/>
            <person name="Dockter R.B."/>
            <person name="Fauchery L."/>
            <person name="Guy J."/>
            <person name="Iotti M."/>
            <person name="Le Tacon F."/>
            <person name="Lindquist E.A."/>
            <person name="Lipzen A."/>
            <person name="Malagnac F."/>
            <person name="Mello A."/>
            <person name="Molinier V."/>
            <person name="Miyauchi S."/>
            <person name="Poulain J."/>
            <person name="Riccioni C."/>
            <person name="Rubini A."/>
            <person name="Sitrit Y."/>
            <person name="Splivallo R."/>
            <person name="Traeger S."/>
            <person name="Wang M."/>
            <person name="Zifcakova L."/>
            <person name="Wipf D."/>
            <person name="Zambonelli A."/>
            <person name="Paolocci F."/>
            <person name="Nowrousian M."/>
            <person name="Ottonello S."/>
            <person name="Baldrian P."/>
            <person name="Spatafora J.W."/>
            <person name="Henrissat B."/>
            <person name="Nagy L.G."/>
            <person name="Aury J.M."/>
            <person name="Wincker P."/>
            <person name="Grigoriev I.V."/>
            <person name="Bonfante P."/>
            <person name="Martin F.M."/>
        </authorList>
    </citation>
    <scope>NUCLEOTIDE SEQUENCE [LARGE SCALE GENOMIC DNA]</scope>
    <source>
        <strain evidence="3 4">120613-1</strain>
    </source>
</reference>
<dbReference type="PANTHER" id="PTHR10039">
    <property type="entry name" value="AMELOGENIN"/>
    <property type="match status" value="1"/>
</dbReference>
<dbReference type="InterPro" id="IPR056884">
    <property type="entry name" value="NPHP3-like_N"/>
</dbReference>
<keyword evidence="4" id="KW-1185">Reference proteome</keyword>
<dbReference type="STRING" id="1336337.A0A3N4IWF1"/>
<evidence type="ECO:0000256" key="1">
    <source>
        <dbReference type="ARBA" id="ARBA00022737"/>
    </source>
</evidence>
<dbReference type="SUPFAM" id="SSF48403">
    <property type="entry name" value="Ankyrin repeat"/>
    <property type="match status" value="1"/>
</dbReference>
<proteinExistence type="predicted"/>
<feature type="domain" description="Nephrocystin 3-like N-terminal" evidence="2">
    <location>
        <begin position="61"/>
        <end position="160"/>
    </location>
</feature>
<dbReference type="EMBL" id="ML120539">
    <property type="protein sequence ID" value="RPA90145.1"/>
    <property type="molecule type" value="Genomic_DNA"/>
</dbReference>
<dbReference type="Pfam" id="PF24883">
    <property type="entry name" value="NPHP3_N"/>
    <property type="match status" value="1"/>
</dbReference>